<dbReference type="PANTHER" id="PTHR31736:SF19">
    <property type="entry name" value="PECTIN LYASE SUPERFAMILY PROTEIN-RELATED"/>
    <property type="match status" value="1"/>
</dbReference>
<evidence type="ECO:0000313" key="3">
    <source>
        <dbReference type="Proteomes" id="UP000249377"/>
    </source>
</evidence>
<dbReference type="SUPFAM" id="SSF51126">
    <property type="entry name" value="Pectin lyase-like"/>
    <property type="match status" value="1"/>
</dbReference>
<evidence type="ECO:0000313" key="2">
    <source>
        <dbReference type="EMBL" id="RAQ28385.1"/>
    </source>
</evidence>
<reference evidence="2 3" key="1">
    <citation type="submission" date="2018-06" db="EMBL/GenBank/DDBJ databases">
        <title>Noncontiguous genome sequence of Ruminococcaceae bacterium ASD2818.</title>
        <authorList>
            <person name="Chaplin A.V."/>
            <person name="Sokolova S.R."/>
            <person name="Kochetkova T.O."/>
            <person name="Goltsov A.Y."/>
            <person name="Trofimov D.Y."/>
            <person name="Efimov B.A."/>
        </authorList>
    </citation>
    <scope>NUCLEOTIDE SEQUENCE [LARGE SCALE GENOMIC DNA]</scope>
    <source>
        <strain evidence="2 3">ASD2818</strain>
    </source>
</reference>
<sequence length="430" mass="47041">MNNLDSFIGDSDSDKIENAIKACKNGEFMLPSRAEIVKDGRDYWLLDRAVLIPENTTILLCNCKIKLSDNCRDNFFRSANCGLGINNPEIIRNIHIKGEGLCVLEGADHPRSTGDSSKVLAFPCPKRPEDLCRLADWVPAERKSLGKTSFWDEHSHSYGTDAGKKGESQRGDWRNIGILFANAENWSIENLRLVDFHGWGISLEACAYGSIKNIDFDACMAKEIDGLLHNIENQDGIDLRNGCHDIMISDITGGTGDDLIALTAIAGPEEYLPGGSLGSTHVLHNDWTRRDKNIHNVLIRNVKGYSKGGICFHIRLLAVETKIWNVVIDGVIDTSPEGFYSGGVLLLGEQDGAYGSNRPDSISRITVSNMLCDSSNAILVNGYVANSVISNVMNNNPAASAIRVCREGGLKNVVLNGICTVGEKIIDEDF</sequence>
<dbReference type="PANTHER" id="PTHR31736">
    <property type="match status" value="1"/>
</dbReference>
<dbReference type="InterPro" id="IPR012334">
    <property type="entry name" value="Pectin_lyas_fold"/>
</dbReference>
<keyword evidence="3" id="KW-1185">Reference proteome</keyword>
<gene>
    <name evidence="2" type="ORF">DPQ25_08615</name>
</gene>
<dbReference type="RefSeq" id="WP_112332767.1">
    <property type="nucleotide sequence ID" value="NZ_QLYR01000005.1"/>
</dbReference>
<comment type="caution">
    <text evidence="2">The sequence shown here is derived from an EMBL/GenBank/DDBJ whole genome shotgun (WGS) entry which is preliminary data.</text>
</comment>
<protein>
    <recommendedName>
        <fullName evidence="4">Polygalacturonase</fullName>
    </recommendedName>
</protein>
<evidence type="ECO:0008006" key="4">
    <source>
        <dbReference type="Google" id="ProtNLM"/>
    </source>
</evidence>
<organism evidence="2 3">
    <name type="scientific">Hydrogeniiclostridium mannosilyticum</name>
    <dbReference type="NCBI Taxonomy" id="2764322"/>
    <lineage>
        <taxon>Bacteria</taxon>
        <taxon>Bacillati</taxon>
        <taxon>Bacillota</taxon>
        <taxon>Clostridia</taxon>
        <taxon>Eubacteriales</taxon>
        <taxon>Acutalibacteraceae</taxon>
        <taxon>Hydrogeniiclostridium</taxon>
    </lineage>
</organism>
<dbReference type="AlphaFoldDB" id="A0A328UD24"/>
<evidence type="ECO:0000256" key="1">
    <source>
        <dbReference type="ARBA" id="ARBA00023157"/>
    </source>
</evidence>
<keyword evidence="1" id="KW-1015">Disulfide bond</keyword>
<name>A0A328UD24_9FIRM</name>
<dbReference type="EMBL" id="QLYR01000005">
    <property type="protein sequence ID" value="RAQ28385.1"/>
    <property type="molecule type" value="Genomic_DNA"/>
</dbReference>
<proteinExistence type="predicted"/>
<dbReference type="InterPro" id="IPR011050">
    <property type="entry name" value="Pectin_lyase_fold/virulence"/>
</dbReference>
<dbReference type="Gene3D" id="2.160.20.10">
    <property type="entry name" value="Single-stranded right-handed beta-helix, Pectin lyase-like"/>
    <property type="match status" value="1"/>
</dbReference>
<accession>A0A328UD24</accession>
<dbReference type="Proteomes" id="UP000249377">
    <property type="component" value="Unassembled WGS sequence"/>
</dbReference>